<proteinExistence type="predicted"/>
<feature type="transmembrane region" description="Helical" evidence="1">
    <location>
        <begin position="45"/>
        <end position="74"/>
    </location>
</feature>
<protein>
    <submittedName>
        <fullName evidence="2">Uncharacterized protein</fullName>
    </submittedName>
</protein>
<gene>
    <name evidence="2" type="ORF">NCCP602_25650</name>
</gene>
<feature type="transmembrane region" description="Helical" evidence="1">
    <location>
        <begin position="17"/>
        <end position="39"/>
    </location>
</feature>
<keyword evidence="3" id="KW-1185">Reference proteome</keyword>
<organism evidence="2 3">
    <name type="scientific">Brevibacterium metallidurans</name>
    <dbReference type="NCBI Taxonomy" id="1482676"/>
    <lineage>
        <taxon>Bacteria</taxon>
        <taxon>Bacillati</taxon>
        <taxon>Actinomycetota</taxon>
        <taxon>Actinomycetes</taxon>
        <taxon>Micrococcales</taxon>
        <taxon>Brevibacteriaceae</taxon>
        <taxon>Brevibacterium</taxon>
    </lineage>
</organism>
<reference evidence="2 3" key="1">
    <citation type="submission" date="2024-01" db="EMBL/GenBank/DDBJ databases">
        <title>Characterization of antibiotic resistant novel bacterial strains and their environmental applications.</title>
        <authorList>
            <person name="Manzoor S."/>
            <person name="Abbas S."/>
            <person name="Arshad M."/>
            <person name="Ahmed I."/>
        </authorList>
    </citation>
    <scope>NUCLEOTIDE SEQUENCE [LARGE SCALE GENOMIC DNA]</scope>
    <source>
        <strain evidence="2 3">NCCP-602</strain>
    </source>
</reference>
<evidence type="ECO:0000313" key="2">
    <source>
        <dbReference type="EMBL" id="GAA0036604.1"/>
    </source>
</evidence>
<comment type="caution">
    <text evidence="2">The sequence shown here is derived from an EMBL/GenBank/DDBJ whole genome shotgun (WGS) entry which is preliminary data.</text>
</comment>
<keyword evidence="1" id="KW-0472">Membrane</keyword>
<keyword evidence="1" id="KW-0812">Transmembrane</keyword>
<accession>A0ABP3CCX1</accession>
<sequence>MTSQSGRNPLALPTQRFLGFTAELLTGALVPAFAIIGIACVNDPSLAGALFVLVPVFAFLLVVATLLGALIVFAPAEKLDSLKRSLTITGENLAKLQVKRRKHGVRIVVFNIFLFSLVGSLITITSKGFGQPWEWYARVAFVFTALTAILAIGCALGLVSIKTGSDRVNRASGYWVICAVYLAAAIIVVLLLLSSVPAAAVPVLAVATGVTVSSFWPNRWSRSFGRKISIREGADRIAFASLLNSETRIKHQRDYLEATSSRSQSC</sequence>
<evidence type="ECO:0000256" key="1">
    <source>
        <dbReference type="SAM" id="Phobius"/>
    </source>
</evidence>
<dbReference type="Proteomes" id="UP001498238">
    <property type="component" value="Unassembled WGS sequence"/>
</dbReference>
<feature type="transmembrane region" description="Helical" evidence="1">
    <location>
        <begin position="173"/>
        <end position="193"/>
    </location>
</feature>
<dbReference type="EMBL" id="BAAAAF010000011">
    <property type="protein sequence ID" value="GAA0036604.1"/>
    <property type="molecule type" value="Genomic_DNA"/>
</dbReference>
<feature type="transmembrane region" description="Helical" evidence="1">
    <location>
        <begin position="136"/>
        <end position="161"/>
    </location>
</feature>
<feature type="transmembrane region" description="Helical" evidence="1">
    <location>
        <begin position="105"/>
        <end position="124"/>
    </location>
</feature>
<evidence type="ECO:0000313" key="3">
    <source>
        <dbReference type="Proteomes" id="UP001498238"/>
    </source>
</evidence>
<feature type="transmembrane region" description="Helical" evidence="1">
    <location>
        <begin position="199"/>
        <end position="217"/>
    </location>
</feature>
<name>A0ABP3CCX1_9MICO</name>
<keyword evidence="1" id="KW-1133">Transmembrane helix</keyword>